<accession>A0A0C6EAK1</accession>
<feature type="region of interest" description="Disordered" evidence="1">
    <location>
        <begin position="120"/>
        <end position="139"/>
    </location>
</feature>
<protein>
    <submittedName>
        <fullName evidence="2">Uncharacterized protein</fullName>
    </submittedName>
</protein>
<evidence type="ECO:0000313" key="2">
    <source>
        <dbReference type="EMBL" id="RCI76573.1"/>
    </source>
</evidence>
<evidence type="ECO:0000256" key="1">
    <source>
        <dbReference type="SAM" id="MobiDB-lite"/>
    </source>
</evidence>
<reference evidence="2 3" key="1">
    <citation type="submission" date="2018-07" db="EMBL/GenBank/DDBJ databases">
        <title>Mechanisms of high-level aminoglycoside resistance among Gram-negative pathogens in Brazil.</title>
        <authorList>
            <person name="Ballaben A.S."/>
            <person name="Darini A.L.C."/>
            <person name="Doi Y."/>
        </authorList>
    </citation>
    <scope>NUCLEOTIDE SEQUENCE [LARGE SCALE GENOMIC DNA]</scope>
    <source>
        <strain evidence="2 3">B2-305</strain>
    </source>
</reference>
<proteinExistence type="predicted"/>
<dbReference type="Proteomes" id="UP000253594">
    <property type="component" value="Unassembled WGS sequence"/>
</dbReference>
<dbReference type="AlphaFoldDB" id="A0A0C6EAK1"/>
<dbReference type="EMBL" id="QORE01000021">
    <property type="protein sequence ID" value="RCI76573.1"/>
    <property type="molecule type" value="Genomic_DNA"/>
</dbReference>
<sequence>MDFKVLLGAVMLVSLSVAGCSTKNYGRQPELTDFERQTMSCREIDLEQAKVQGFLTHVREESEFDGRSVLSFLGDFGIGNLMEKDAAVDSANQRLTQLAGAKMQRGCTYAYEAEAPAQQPYAPPRAYAPDGPASASARSVDAQLDELNRMQLPYEEYQRRYREITGQ</sequence>
<dbReference type="RefSeq" id="WP_010791819.1">
    <property type="nucleotide sequence ID" value="NZ_AP014651.1"/>
</dbReference>
<organism evidence="2 3">
    <name type="scientific">Pseudomonas aeruginosa</name>
    <dbReference type="NCBI Taxonomy" id="287"/>
    <lineage>
        <taxon>Bacteria</taxon>
        <taxon>Pseudomonadati</taxon>
        <taxon>Pseudomonadota</taxon>
        <taxon>Gammaproteobacteria</taxon>
        <taxon>Pseudomonadales</taxon>
        <taxon>Pseudomonadaceae</taxon>
        <taxon>Pseudomonas</taxon>
    </lineage>
</organism>
<feature type="compositionally biased region" description="Low complexity" evidence="1">
    <location>
        <begin position="120"/>
        <end position="129"/>
    </location>
</feature>
<evidence type="ECO:0000313" key="3">
    <source>
        <dbReference type="Proteomes" id="UP000253594"/>
    </source>
</evidence>
<comment type="caution">
    <text evidence="2">The sequence shown here is derived from an EMBL/GenBank/DDBJ whole genome shotgun (WGS) entry which is preliminary data.</text>
</comment>
<gene>
    <name evidence="2" type="ORF">DT376_01705</name>
</gene>
<dbReference type="PROSITE" id="PS51257">
    <property type="entry name" value="PROKAR_LIPOPROTEIN"/>
    <property type="match status" value="1"/>
</dbReference>
<name>A0A0C6EAK1_PSEAI</name>